<keyword evidence="2" id="KW-1185">Reference proteome</keyword>
<gene>
    <name evidence="1" type="ORF">CR513_57671</name>
</gene>
<dbReference type="Proteomes" id="UP000257109">
    <property type="component" value="Unassembled WGS sequence"/>
</dbReference>
<feature type="non-terminal residue" evidence="1">
    <location>
        <position position="1"/>
    </location>
</feature>
<evidence type="ECO:0000313" key="1">
    <source>
        <dbReference type="EMBL" id="RDX63845.1"/>
    </source>
</evidence>
<proteinExistence type="predicted"/>
<organism evidence="1 2">
    <name type="scientific">Mucuna pruriens</name>
    <name type="common">Velvet bean</name>
    <name type="synonym">Dolichos pruriens</name>
    <dbReference type="NCBI Taxonomy" id="157652"/>
    <lineage>
        <taxon>Eukaryota</taxon>
        <taxon>Viridiplantae</taxon>
        <taxon>Streptophyta</taxon>
        <taxon>Embryophyta</taxon>
        <taxon>Tracheophyta</taxon>
        <taxon>Spermatophyta</taxon>
        <taxon>Magnoliopsida</taxon>
        <taxon>eudicotyledons</taxon>
        <taxon>Gunneridae</taxon>
        <taxon>Pentapetalae</taxon>
        <taxon>rosids</taxon>
        <taxon>fabids</taxon>
        <taxon>Fabales</taxon>
        <taxon>Fabaceae</taxon>
        <taxon>Papilionoideae</taxon>
        <taxon>50 kb inversion clade</taxon>
        <taxon>NPAAA clade</taxon>
        <taxon>indigoferoid/millettioid clade</taxon>
        <taxon>Phaseoleae</taxon>
        <taxon>Mucuna</taxon>
    </lineage>
</organism>
<sequence>MFLLMMMLKRSKRCHKMRIRVMLLNHFQSNLRGQSSTRYTSNEYVTLTHGEEPECYQESMKSEERQKASQSKLQKCVALSTTKGELGFVQNEHWLFCDSQSTNMMTKNSDIVCDPNYVDIVFKDHS</sequence>
<dbReference type="AlphaFoldDB" id="A0A371ECU1"/>
<name>A0A371ECU1_MUCPR</name>
<reference evidence="1" key="1">
    <citation type="submission" date="2018-05" db="EMBL/GenBank/DDBJ databases">
        <title>Draft genome of Mucuna pruriens seed.</title>
        <authorList>
            <person name="Nnadi N.E."/>
            <person name="Vos R."/>
            <person name="Hasami M.H."/>
            <person name="Devisetty U.K."/>
            <person name="Aguiy J.C."/>
        </authorList>
    </citation>
    <scope>NUCLEOTIDE SEQUENCE [LARGE SCALE GENOMIC DNA]</scope>
    <source>
        <strain evidence="1">JCA_2017</strain>
    </source>
</reference>
<dbReference type="EMBL" id="QJKJ01014678">
    <property type="protein sequence ID" value="RDX63845.1"/>
    <property type="molecule type" value="Genomic_DNA"/>
</dbReference>
<accession>A0A371ECU1</accession>
<evidence type="ECO:0000313" key="2">
    <source>
        <dbReference type="Proteomes" id="UP000257109"/>
    </source>
</evidence>
<protein>
    <submittedName>
        <fullName evidence="1">Uncharacterized protein</fullName>
    </submittedName>
</protein>
<comment type="caution">
    <text evidence="1">The sequence shown here is derived from an EMBL/GenBank/DDBJ whole genome shotgun (WGS) entry which is preliminary data.</text>
</comment>